<accession>A0AAN9RJC1</accession>
<comment type="caution">
    <text evidence="1">The sequence shown here is derived from an EMBL/GenBank/DDBJ whole genome shotgun (WGS) entry which is preliminary data.</text>
</comment>
<dbReference type="AlphaFoldDB" id="A0AAN9RJC1"/>
<proteinExistence type="predicted"/>
<dbReference type="Proteomes" id="UP001374584">
    <property type="component" value="Unassembled WGS sequence"/>
</dbReference>
<evidence type="ECO:0000313" key="1">
    <source>
        <dbReference type="EMBL" id="KAK7378545.1"/>
    </source>
</evidence>
<name>A0AAN9RJC1_PHACN</name>
<evidence type="ECO:0000313" key="2">
    <source>
        <dbReference type="Proteomes" id="UP001374584"/>
    </source>
</evidence>
<reference evidence="1 2" key="1">
    <citation type="submission" date="2024-01" db="EMBL/GenBank/DDBJ databases">
        <title>The genomes of 5 underutilized Papilionoideae crops provide insights into root nodulation and disease resistanc.</title>
        <authorList>
            <person name="Jiang F."/>
        </authorList>
    </citation>
    <scope>NUCLEOTIDE SEQUENCE [LARGE SCALE GENOMIC DNA]</scope>
    <source>
        <strain evidence="1">JINMINGXINNONG_FW02</strain>
        <tissue evidence="1">Leaves</tissue>
    </source>
</reference>
<dbReference type="EMBL" id="JAYMYR010000002">
    <property type="protein sequence ID" value="KAK7378545.1"/>
    <property type="molecule type" value="Genomic_DNA"/>
</dbReference>
<gene>
    <name evidence="1" type="ORF">VNO80_03988</name>
</gene>
<organism evidence="1 2">
    <name type="scientific">Phaseolus coccineus</name>
    <name type="common">Scarlet runner bean</name>
    <name type="synonym">Phaseolus multiflorus</name>
    <dbReference type="NCBI Taxonomy" id="3886"/>
    <lineage>
        <taxon>Eukaryota</taxon>
        <taxon>Viridiplantae</taxon>
        <taxon>Streptophyta</taxon>
        <taxon>Embryophyta</taxon>
        <taxon>Tracheophyta</taxon>
        <taxon>Spermatophyta</taxon>
        <taxon>Magnoliopsida</taxon>
        <taxon>eudicotyledons</taxon>
        <taxon>Gunneridae</taxon>
        <taxon>Pentapetalae</taxon>
        <taxon>rosids</taxon>
        <taxon>fabids</taxon>
        <taxon>Fabales</taxon>
        <taxon>Fabaceae</taxon>
        <taxon>Papilionoideae</taxon>
        <taxon>50 kb inversion clade</taxon>
        <taxon>NPAAA clade</taxon>
        <taxon>indigoferoid/millettioid clade</taxon>
        <taxon>Phaseoleae</taxon>
        <taxon>Phaseolus</taxon>
    </lineage>
</organism>
<protein>
    <submittedName>
        <fullName evidence="1">Uncharacterized protein</fullName>
    </submittedName>
</protein>
<sequence length="115" mass="13438">MLLENYFNLQLFHITETSRRSLSVTSKVATAPNFNPEKEIQILQMAILKRRKKKETSKVDRYAVTIHIAIICLGEYERRHICGPMVLHHLYNLYGTRTHHSPKQVNPLFPVSPLR</sequence>
<keyword evidence="2" id="KW-1185">Reference proteome</keyword>